<dbReference type="InterPro" id="IPR050795">
    <property type="entry name" value="Asn_Synthetase"/>
</dbReference>
<dbReference type="SUPFAM" id="SSF52402">
    <property type="entry name" value="Adenine nucleotide alpha hydrolases-like"/>
    <property type="match status" value="1"/>
</dbReference>
<dbReference type="Pfam" id="PF00733">
    <property type="entry name" value="Asn_synthase"/>
    <property type="match status" value="2"/>
</dbReference>
<proteinExistence type="predicted"/>
<protein>
    <submittedName>
        <fullName evidence="4">Putative Asparagine synthase</fullName>
    </submittedName>
</protein>
<dbReference type="AlphaFoldDB" id="A0A098EA10"/>
<keyword evidence="2" id="KW-0067">ATP-binding</keyword>
<dbReference type="GO" id="GO:0006529">
    <property type="term" value="P:asparagine biosynthetic process"/>
    <property type="evidence" value="ECO:0007669"/>
    <property type="project" value="InterPro"/>
</dbReference>
<evidence type="ECO:0000259" key="3">
    <source>
        <dbReference type="Pfam" id="PF00733"/>
    </source>
</evidence>
<dbReference type="InterPro" id="IPR014729">
    <property type="entry name" value="Rossmann-like_a/b/a_fold"/>
</dbReference>
<dbReference type="Gene3D" id="3.40.50.620">
    <property type="entry name" value="HUPs"/>
    <property type="match status" value="1"/>
</dbReference>
<accession>A0A098EA10</accession>
<keyword evidence="1" id="KW-0547">Nucleotide-binding</keyword>
<organism evidence="4">
    <name type="scientific">groundwater metagenome</name>
    <dbReference type="NCBI Taxonomy" id="717931"/>
    <lineage>
        <taxon>unclassified sequences</taxon>
        <taxon>metagenomes</taxon>
        <taxon>ecological metagenomes</taxon>
    </lineage>
</organism>
<evidence type="ECO:0000256" key="1">
    <source>
        <dbReference type="ARBA" id="ARBA00022741"/>
    </source>
</evidence>
<evidence type="ECO:0000313" key="4">
    <source>
        <dbReference type="EMBL" id="CEG12364.1"/>
    </source>
</evidence>
<name>A0A098EA10_9ZZZZ</name>
<dbReference type="GO" id="GO:0004066">
    <property type="term" value="F:asparagine synthase (glutamine-hydrolyzing) activity"/>
    <property type="evidence" value="ECO:0007669"/>
    <property type="project" value="InterPro"/>
</dbReference>
<reference evidence="4" key="1">
    <citation type="submission" date="2014-09" db="EMBL/GenBank/DDBJ databases">
        <authorList>
            <person name="Probst J Alexander"/>
        </authorList>
    </citation>
    <scope>NUCLEOTIDE SEQUENCE</scope>
</reference>
<dbReference type="EMBL" id="CCXY01000134">
    <property type="protein sequence ID" value="CEG12364.1"/>
    <property type="molecule type" value="Genomic_DNA"/>
</dbReference>
<dbReference type="GO" id="GO:0005829">
    <property type="term" value="C:cytosol"/>
    <property type="evidence" value="ECO:0007669"/>
    <property type="project" value="TreeGrafter"/>
</dbReference>
<dbReference type="InterPro" id="IPR001962">
    <property type="entry name" value="Asn_synthase"/>
</dbReference>
<dbReference type="CDD" id="cd01991">
    <property type="entry name" value="Asn_synthase_B_C"/>
    <property type="match status" value="1"/>
</dbReference>
<feature type="domain" description="Asparagine synthetase" evidence="3">
    <location>
        <begin position="16"/>
        <end position="157"/>
    </location>
</feature>
<gene>
    <name evidence="4" type="ORF">MSIBF_A2190005</name>
</gene>
<dbReference type="PANTHER" id="PTHR11772:SF46">
    <property type="entry name" value="ASPARAGINE SYNTHETASE DOMAIN-CONTAINING PROTEIN"/>
    <property type="match status" value="1"/>
</dbReference>
<sequence length="332" mass="38859">MDFRYKKMGIETETLKLRELLENKVKKSISEGCDGILLSAGLDTSILSYVAAKNTKIKAFTLKFRNAPDAEYAKRLCKILGTEHYVLNIDEENLTKNLRETIKILGIFDPMEIRNSVAIYTLLKFSKDYVKGVMTGDGADELFFGYDFLIKMKKEERENYAKNMWRNMHFSSNDFGRFFGMKIFSPYLSDEVKNYAMSIGDEMKIKKGVGKWILRKAYLNLLPNEFVWRKKTPIEYGSGTTMLTNIFDNKIKDADFEQKKLKYEKEDKVIIRDKEHLCYYEIFKEIFGNVKKAKESEIRCKGCGAMIEHKNLFCRICGTSNNRMRMKYKNFK</sequence>
<dbReference type="PANTHER" id="PTHR11772">
    <property type="entry name" value="ASPARAGINE SYNTHETASE"/>
    <property type="match status" value="1"/>
</dbReference>
<evidence type="ECO:0000256" key="2">
    <source>
        <dbReference type="ARBA" id="ARBA00022840"/>
    </source>
</evidence>
<dbReference type="GO" id="GO:0005524">
    <property type="term" value="F:ATP binding"/>
    <property type="evidence" value="ECO:0007669"/>
    <property type="project" value="UniProtKB-KW"/>
</dbReference>
<feature type="domain" description="Asparagine synthetase" evidence="3">
    <location>
        <begin position="180"/>
        <end position="271"/>
    </location>
</feature>